<comment type="caution">
    <text evidence="1">The sequence shown here is derived from an EMBL/GenBank/DDBJ whole genome shotgun (WGS) entry which is preliminary data.</text>
</comment>
<proteinExistence type="predicted"/>
<organism evidence="1 2">
    <name type="scientific">Candidatus Cryptobacteroides merdipullorum</name>
    <dbReference type="NCBI Taxonomy" id="2840771"/>
    <lineage>
        <taxon>Bacteria</taxon>
        <taxon>Pseudomonadati</taxon>
        <taxon>Bacteroidota</taxon>
        <taxon>Bacteroidia</taxon>
        <taxon>Bacteroidales</taxon>
        <taxon>Candidatus Cryptobacteroides</taxon>
    </lineage>
</organism>
<dbReference type="Proteomes" id="UP000886881">
    <property type="component" value="Unassembled WGS sequence"/>
</dbReference>
<evidence type="ECO:0000313" key="1">
    <source>
        <dbReference type="EMBL" id="HIT47722.1"/>
    </source>
</evidence>
<accession>A0A9D1KI81</accession>
<evidence type="ECO:0000313" key="2">
    <source>
        <dbReference type="Proteomes" id="UP000886881"/>
    </source>
</evidence>
<protein>
    <submittedName>
        <fullName evidence="1">Uncharacterized protein</fullName>
    </submittedName>
</protein>
<sequence length="59" mass="5998">MNGKTPSMAGCFGQVWAETAYGQRDGTGRAVHGGAALAAAGGAWCWKVICRWLVEAGGG</sequence>
<dbReference type="AlphaFoldDB" id="A0A9D1KI81"/>
<gene>
    <name evidence="1" type="ORF">IAC35_07710</name>
</gene>
<name>A0A9D1KI81_9BACT</name>
<dbReference type="EMBL" id="DVLC01000138">
    <property type="protein sequence ID" value="HIT47722.1"/>
    <property type="molecule type" value="Genomic_DNA"/>
</dbReference>
<reference evidence="1" key="2">
    <citation type="journal article" date="2021" name="PeerJ">
        <title>Extensive microbial diversity within the chicken gut microbiome revealed by metagenomics and culture.</title>
        <authorList>
            <person name="Gilroy R."/>
            <person name="Ravi A."/>
            <person name="Getino M."/>
            <person name="Pursley I."/>
            <person name="Horton D.L."/>
            <person name="Alikhan N.F."/>
            <person name="Baker D."/>
            <person name="Gharbi K."/>
            <person name="Hall N."/>
            <person name="Watson M."/>
            <person name="Adriaenssens E.M."/>
            <person name="Foster-Nyarko E."/>
            <person name="Jarju S."/>
            <person name="Secka A."/>
            <person name="Antonio M."/>
            <person name="Oren A."/>
            <person name="Chaudhuri R.R."/>
            <person name="La Ragione R."/>
            <person name="Hildebrand F."/>
            <person name="Pallen M.J."/>
        </authorList>
    </citation>
    <scope>NUCLEOTIDE SEQUENCE</scope>
    <source>
        <strain evidence="1">ChiHecec2B26-709</strain>
    </source>
</reference>
<reference evidence="1" key="1">
    <citation type="submission" date="2020-10" db="EMBL/GenBank/DDBJ databases">
        <authorList>
            <person name="Gilroy R."/>
        </authorList>
    </citation>
    <scope>NUCLEOTIDE SEQUENCE</scope>
    <source>
        <strain evidence="1">ChiHecec2B26-709</strain>
    </source>
</reference>